<keyword evidence="1" id="KW-1017">Isopeptide bond</keyword>
<dbReference type="PANTHER" id="PTHR45736">
    <property type="entry name" value="ZINC FINGER MYM-TYPE PROTEIN"/>
    <property type="match status" value="1"/>
</dbReference>
<evidence type="ECO:0000259" key="5">
    <source>
        <dbReference type="SMART" id="SM00746"/>
    </source>
</evidence>
<feature type="region of interest" description="Disordered" evidence="4">
    <location>
        <begin position="86"/>
        <end position="190"/>
    </location>
</feature>
<dbReference type="InterPro" id="IPR057926">
    <property type="entry name" value="QRICH1_dom"/>
</dbReference>
<dbReference type="Pfam" id="PF25561">
    <property type="entry name" value="QRICH1"/>
    <property type="match status" value="1"/>
</dbReference>
<evidence type="ECO:0000313" key="7">
    <source>
        <dbReference type="Proteomes" id="UP000708208"/>
    </source>
</evidence>
<sequence length="1234" mass="137834">MNTDLLNKETLEVVTDKECGGHVERCALDAEDMEDCPEELIASSHTSTDFPSENPIEEGEIDIADAVDVEPESSQSPYPLFASVSLESNPRTMNKEDTAGDNQLNKPIVVIPPEELHTEQHTSSDQKELEMDNRTEPEDVVSLDEAGVKTASDAVNLDVDSAAPAQEEPAEKEASEESLMTGSEERIESDEEAEMPMIRVKQFGLFTEDADDDEDDQIDQMDITLNPDQIHSMVHIEMNEDTESSNTVGESSSSVTRPRRAAAAAAANVIREITSLEEEDTNAMRRRRSRDKDSFETGVGLSQVEVEGQERHRCHVCKKMTLSKVTVRQYGQDVFFCTPSCFNVFRNPDASRRSLPCAKCGIIQRDNSLTSTYYWETMNFCSDLCVGNYQIDIGSRCATCTKKVAWSSLGKYCVRFGSDVRQFCSAFCLETYKKNARVCFHCQLDIKKLNNVILANIPAKTTPKEFCSQDCVEMYIEQNLHQTVRHKPNQNTVCVVCSLLKPTHRELVLPVGNFKVCSDFCWTKLLEMKNIKRPVKCEICSKYLNLELGVLPPAFYVSASRKVYGFCSATCKNVYVLRSRQILACTTCKVKKYNYDLMEHIDENDVSAFAVCSLNCIPKPSQYIINLRETLTPATTASEMLNKSRIGQDRQSSLPGTTPSKIRTTIVSNDGSELNPDGDSQDIRISSVSSLAKGSASTVVLDDEESSRSCRIDAATGFYNDIGAQDGFDEWNSKMVDVTEDEINEMIVSVGSVVVFPPKEPTEQRNKGCLVRPFTKSVGTYVDMDISVDAGDVREKYIPILIPVPVYVPFPFYGLESPAPVPFPVPLPVPIPIPIAMPNNEQRDSNTARTIPVSSVNLNTPFSASAQLQPSQSALASTPGIETQSEIPVGMAIDSVGSFLDLAEPNVGESDSFDILNTIPNLEMELGLGGGHHPSTVSQIINPASVITGVGNISTSSNFLGGVVMPSSDMQWGPPSVLRGLTKIPDHTGLTREEFALREWQRHFGRDINFWCLSEKLLSEKLQELVEKGRHASGERYQPYFILYLCLGLQQYLRMQQRTDKIFYDVAYEPFIQTFVTYTEVSYSQGICEAVVDENHFWDSLELGVNSPEVLVFTLVYYNYKNFHLKTWQEHASLNFNQLVVNTKTGQNGQRYKSLTFVGHLSPSSGVEIHEIEPKTRCFLKLVEFYKYKCTNPSGPFYKSIIPQSPLKGKWYTTEPLSQLDIYRMLIRAMMIKG</sequence>
<feature type="domain" description="TRASH" evidence="5">
    <location>
        <begin position="314"/>
        <end position="349"/>
    </location>
</feature>
<evidence type="ECO:0000313" key="6">
    <source>
        <dbReference type="EMBL" id="CAG7820398.1"/>
    </source>
</evidence>
<dbReference type="Proteomes" id="UP000708208">
    <property type="component" value="Unassembled WGS sequence"/>
</dbReference>
<evidence type="ECO:0000256" key="4">
    <source>
        <dbReference type="SAM" id="MobiDB-lite"/>
    </source>
</evidence>
<reference evidence="6" key="1">
    <citation type="submission" date="2021-06" db="EMBL/GenBank/DDBJ databases">
        <authorList>
            <person name="Hodson N. C."/>
            <person name="Mongue J. A."/>
            <person name="Jaron S. K."/>
        </authorList>
    </citation>
    <scope>NUCLEOTIDE SEQUENCE</scope>
</reference>
<feature type="domain" description="TRASH" evidence="5">
    <location>
        <begin position="439"/>
        <end position="479"/>
    </location>
</feature>
<dbReference type="InterPro" id="IPR051284">
    <property type="entry name" value="ZnF_MYMT-QRICH1"/>
</dbReference>
<feature type="region of interest" description="Disordered" evidence="4">
    <location>
        <begin position="240"/>
        <end position="259"/>
    </location>
</feature>
<protein>
    <recommendedName>
        <fullName evidence="5">TRASH domain-containing protein</fullName>
    </recommendedName>
</protein>
<dbReference type="InterPro" id="IPR021893">
    <property type="entry name" value="ZMYM2-like_C"/>
</dbReference>
<evidence type="ECO:0000256" key="3">
    <source>
        <dbReference type="ARBA" id="ARBA00022843"/>
    </source>
</evidence>
<proteinExistence type="predicted"/>
<dbReference type="Pfam" id="PF12012">
    <property type="entry name" value="DUF3504"/>
    <property type="match status" value="1"/>
</dbReference>
<keyword evidence="3" id="KW-0832">Ubl conjugation</keyword>
<feature type="compositionally biased region" description="Low complexity" evidence="4">
    <location>
        <begin position="244"/>
        <end position="259"/>
    </location>
</feature>
<feature type="compositionally biased region" description="Basic and acidic residues" evidence="4">
    <location>
        <begin position="114"/>
        <end position="137"/>
    </location>
</feature>
<accession>A0A8J2LDI0</accession>
<feature type="compositionally biased region" description="Polar residues" evidence="4">
    <location>
        <begin position="649"/>
        <end position="672"/>
    </location>
</feature>
<dbReference type="AlphaFoldDB" id="A0A8J2LDI0"/>
<feature type="domain" description="TRASH" evidence="5">
    <location>
        <begin position="397"/>
        <end position="436"/>
    </location>
</feature>
<evidence type="ECO:0000256" key="1">
    <source>
        <dbReference type="ARBA" id="ARBA00022499"/>
    </source>
</evidence>
<dbReference type="SMART" id="SM00746">
    <property type="entry name" value="TRASH"/>
    <property type="match status" value="5"/>
</dbReference>
<dbReference type="PANTHER" id="PTHR45736:SF1">
    <property type="entry name" value="WITHOUT CHILDREN, ISOFORM B"/>
    <property type="match status" value="1"/>
</dbReference>
<evidence type="ECO:0000256" key="2">
    <source>
        <dbReference type="ARBA" id="ARBA00022553"/>
    </source>
</evidence>
<comment type="caution">
    <text evidence="6">The sequence shown here is derived from an EMBL/GenBank/DDBJ whole genome shotgun (WGS) entry which is preliminary data.</text>
</comment>
<keyword evidence="7" id="KW-1185">Reference proteome</keyword>
<feature type="domain" description="TRASH" evidence="5">
    <location>
        <begin position="494"/>
        <end position="529"/>
    </location>
</feature>
<organism evidence="6 7">
    <name type="scientific">Allacma fusca</name>
    <dbReference type="NCBI Taxonomy" id="39272"/>
    <lineage>
        <taxon>Eukaryota</taxon>
        <taxon>Metazoa</taxon>
        <taxon>Ecdysozoa</taxon>
        <taxon>Arthropoda</taxon>
        <taxon>Hexapoda</taxon>
        <taxon>Collembola</taxon>
        <taxon>Symphypleona</taxon>
        <taxon>Sminthuridae</taxon>
        <taxon>Allacma</taxon>
    </lineage>
</organism>
<dbReference type="OrthoDB" id="10025028at2759"/>
<dbReference type="InterPro" id="IPR011017">
    <property type="entry name" value="TRASH_dom"/>
</dbReference>
<gene>
    <name evidence="6" type="ORF">AFUS01_LOCUS30788</name>
</gene>
<feature type="region of interest" description="Disordered" evidence="4">
    <location>
        <begin position="646"/>
        <end position="680"/>
    </location>
</feature>
<dbReference type="EMBL" id="CAJVCH010477088">
    <property type="protein sequence ID" value="CAG7820398.1"/>
    <property type="molecule type" value="Genomic_DNA"/>
</dbReference>
<name>A0A8J2LDI0_9HEXA</name>
<keyword evidence="2" id="KW-0597">Phosphoprotein</keyword>
<feature type="domain" description="TRASH" evidence="5">
    <location>
        <begin position="537"/>
        <end position="579"/>
    </location>
</feature>